<proteinExistence type="predicted"/>
<organism evidence="1">
    <name type="scientific">marine sediment metagenome</name>
    <dbReference type="NCBI Taxonomy" id="412755"/>
    <lineage>
        <taxon>unclassified sequences</taxon>
        <taxon>metagenomes</taxon>
        <taxon>ecological metagenomes</taxon>
    </lineage>
</organism>
<name>A0A0F9TU53_9ZZZZ</name>
<gene>
    <name evidence="1" type="ORF">LCGC14_0610500</name>
</gene>
<comment type="caution">
    <text evidence="1">The sequence shown here is derived from an EMBL/GenBank/DDBJ whole genome shotgun (WGS) entry which is preliminary data.</text>
</comment>
<accession>A0A0F9TU53</accession>
<reference evidence="1" key="1">
    <citation type="journal article" date="2015" name="Nature">
        <title>Complex archaea that bridge the gap between prokaryotes and eukaryotes.</title>
        <authorList>
            <person name="Spang A."/>
            <person name="Saw J.H."/>
            <person name="Jorgensen S.L."/>
            <person name="Zaremba-Niedzwiedzka K."/>
            <person name="Martijn J."/>
            <person name="Lind A.E."/>
            <person name="van Eijk R."/>
            <person name="Schleper C."/>
            <person name="Guy L."/>
            <person name="Ettema T.J."/>
        </authorList>
    </citation>
    <scope>NUCLEOTIDE SEQUENCE</scope>
</reference>
<dbReference type="AlphaFoldDB" id="A0A0F9TU53"/>
<dbReference type="EMBL" id="LAZR01001010">
    <property type="protein sequence ID" value="KKN52656.1"/>
    <property type="molecule type" value="Genomic_DNA"/>
</dbReference>
<evidence type="ECO:0000313" key="1">
    <source>
        <dbReference type="EMBL" id="KKN52656.1"/>
    </source>
</evidence>
<sequence length="59" mass="6815">MKIYLTSKELKEIINCIDAAKREDLAYGMVPANVEQCAVNNRTKLLNKLNKIYDTIRKD</sequence>
<protein>
    <submittedName>
        <fullName evidence="1">Uncharacterized protein</fullName>
    </submittedName>
</protein>